<dbReference type="SMART" id="SM00710">
    <property type="entry name" value="PbH1"/>
    <property type="match status" value="5"/>
</dbReference>
<evidence type="ECO:0000313" key="5">
    <source>
        <dbReference type="EMBL" id="GKX46478.1"/>
    </source>
</evidence>
<dbReference type="Proteomes" id="UP001058167">
    <property type="component" value="Unassembled WGS sequence"/>
</dbReference>
<comment type="similarity">
    <text evidence="1 4">Belongs to the glycosyl hydrolase 28 family.</text>
</comment>
<dbReference type="PANTHER" id="PTHR31339:SF9">
    <property type="entry name" value="PLASMIN AND FIBRONECTIN-BINDING PROTEIN A"/>
    <property type="match status" value="1"/>
</dbReference>
<dbReference type="SUPFAM" id="SSF51126">
    <property type="entry name" value="Pectin lyase-like"/>
    <property type="match status" value="1"/>
</dbReference>
<dbReference type="AlphaFoldDB" id="A0AAI9PDT8"/>
<evidence type="ECO:0000256" key="3">
    <source>
        <dbReference type="ARBA" id="ARBA00023295"/>
    </source>
</evidence>
<evidence type="ECO:0000313" key="6">
    <source>
        <dbReference type="EMBL" id="GLV68750.1"/>
    </source>
</evidence>
<dbReference type="InterPro" id="IPR012334">
    <property type="entry name" value="Pectin_lyas_fold"/>
</dbReference>
<evidence type="ECO:0008006" key="9">
    <source>
        <dbReference type="Google" id="ProtNLM"/>
    </source>
</evidence>
<dbReference type="PANTHER" id="PTHR31339">
    <property type="entry name" value="PECTIN LYASE-RELATED"/>
    <property type="match status" value="1"/>
</dbReference>
<gene>
    <name evidence="6" type="ORF">Pcaca03_11940</name>
    <name evidence="5" type="ORF">SOASR016_12300</name>
</gene>
<keyword evidence="3 4" id="KW-0326">Glycosidase</keyword>
<dbReference type="GO" id="GO:0005975">
    <property type="term" value="P:carbohydrate metabolic process"/>
    <property type="evidence" value="ECO:0007669"/>
    <property type="project" value="InterPro"/>
</dbReference>
<evidence type="ECO:0000256" key="2">
    <source>
        <dbReference type="ARBA" id="ARBA00022801"/>
    </source>
</evidence>
<reference evidence="6" key="2">
    <citation type="submission" date="2023-02" db="EMBL/GenBank/DDBJ databases">
        <title>Pectobacterium carotovorum subsp. carotovorum NBRC 12380.</title>
        <authorList>
            <person name="Ichikawa N."/>
            <person name="Sato H."/>
            <person name="Tonouchi N."/>
        </authorList>
    </citation>
    <scope>NUCLEOTIDE SEQUENCE</scope>
    <source>
        <strain evidence="6">NBRC 12380</strain>
    </source>
</reference>
<dbReference type="GO" id="GO:0004650">
    <property type="term" value="F:polygalacturonase activity"/>
    <property type="evidence" value="ECO:0007669"/>
    <property type="project" value="InterPro"/>
</dbReference>
<name>A0AAI9PDT8_PECCC</name>
<keyword evidence="7" id="KW-1185">Reference proteome</keyword>
<dbReference type="PROSITE" id="PS00502">
    <property type="entry name" value="POLYGALACTURONASE"/>
    <property type="match status" value="1"/>
</dbReference>
<organism evidence="6 8">
    <name type="scientific">Pectobacterium carotovorum subsp. carotovorum</name>
    <name type="common">Erwinia carotovora subsp. carotovora</name>
    <dbReference type="NCBI Taxonomy" id="555"/>
    <lineage>
        <taxon>Bacteria</taxon>
        <taxon>Pseudomonadati</taxon>
        <taxon>Pseudomonadota</taxon>
        <taxon>Gammaproteobacteria</taxon>
        <taxon>Enterobacterales</taxon>
        <taxon>Pectobacteriaceae</taxon>
        <taxon>Pectobacterium</taxon>
    </lineage>
</organism>
<dbReference type="EMBL" id="BSRL01000002">
    <property type="protein sequence ID" value="GLV68750.1"/>
    <property type="molecule type" value="Genomic_DNA"/>
</dbReference>
<dbReference type="Pfam" id="PF00295">
    <property type="entry name" value="Glyco_hydro_28"/>
    <property type="match status" value="1"/>
</dbReference>
<dbReference type="InterPro" id="IPR006626">
    <property type="entry name" value="PbH1"/>
</dbReference>
<dbReference type="InterPro" id="IPR011050">
    <property type="entry name" value="Pectin_lyase_fold/virulence"/>
</dbReference>
<dbReference type="InterPro" id="IPR000743">
    <property type="entry name" value="Glyco_hydro_28"/>
</dbReference>
<evidence type="ECO:0000313" key="7">
    <source>
        <dbReference type="Proteomes" id="UP001058167"/>
    </source>
</evidence>
<evidence type="ECO:0000313" key="8">
    <source>
        <dbReference type="Proteomes" id="UP001165145"/>
    </source>
</evidence>
<protein>
    <recommendedName>
        <fullName evidence="9">Endopolygalacturonase</fullName>
    </recommendedName>
</protein>
<dbReference type="Proteomes" id="UP001165145">
    <property type="component" value="Unassembled WGS sequence"/>
</dbReference>
<dbReference type="Gene3D" id="2.160.20.10">
    <property type="entry name" value="Single-stranded right-handed beta-helix, Pectin lyase-like"/>
    <property type="match status" value="1"/>
</dbReference>
<accession>A0AAI9PDT8</accession>
<dbReference type="EMBL" id="BRLF01000002">
    <property type="protein sequence ID" value="GKX46478.1"/>
    <property type="molecule type" value="Genomic_DNA"/>
</dbReference>
<evidence type="ECO:0000256" key="1">
    <source>
        <dbReference type="ARBA" id="ARBA00008834"/>
    </source>
</evidence>
<proteinExistence type="inferred from homology"/>
<comment type="caution">
    <text evidence="6">The sequence shown here is derived from an EMBL/GenBank/DDBJ whole genome shotgun (WGS) entry which is preliminary data.</text>
</comment>
<evidence type="ECO:0000256" key="4">
    <source>
        <dbReference type="RuleBase" id="RU361169"/>
    </source>
</evidence>
<reference evidence="5" key="1">
    <citation type="submission" date="2022-06" db="EMBL/GenBank/DDBJ databases">
        <title>Draft genome sequences of Pectobacterium carotovorum subsp. carotovorum str. NBRC12380.</title>
        <authorList>
            <person name="Wakabayashi Y."/>
            <person name="Kojima K."/>
        </authorList>
    </citation>
    <scope>NUCLEOTIDE SEQUENCE</scope>
    <source>
        <strain evidence="5">NBRC 12380</strain>
    </source>
</reference>
<dbReference type="InterPro" id="IPR051801">
    <property type="entry name" value="GH28_Enzymes"/>
</dbReference>
<sequence length="419" mass="44560">MPFGDGEVVDAYKVRFDMEYQSGKRVLSLSLGLIGLFSASAFASDSRTVSEPKAPSSCTVLKADSSTATSTIQKALNNCGQGKAVKLSAGSSSVFLSGPLSLPSGVSLLIDKGVTLRAVNNAKSFENAPSSCGVVDTNGKGCDAFITATSTTNSGIYGPGTIDGQGGVKLQDKKVSWWDLAADAKVKKLKQNTPRLIQINKSKNFTLYNVSLINSPNFHVVFSDGDGFTAWKTTIKTPSTARNTDGIDPMSSKNITIAHSNISTGDDNVAIKAYKGRSETRNISILHNEFGTGHGMSIGSETMGVYNVTVDDLVMTGTTNGLRIKSDKSAAGVVNGVRYSNVVMKNVAKPIVIDTVYEKKEGSNVPDWSDITFKDITSQTKGVVVLNGENAKKPIEVTMKNVKLTSDSTWQIKNVNVKK</sequence>
<keyword evidence="2 4" id="KW-0378">Hydrolase</keyword>